<keyword evidence="2" id="KW-1185">Reference proteome</keyword>
<proteinExistence type="predicted"/>
<reference evidence="1 2" key="1">
    <citation type="submission" date="2016-06" db="EMBL/GenBank/DDBJ databases">
        <authorList>
            <person name="Kjaerup R.B."/>
            <person name="Dalgaard T.S."/>
            <person name="Juul-Madsen H.R."/>
        </authorList>
    </citation>
    <scope>NUCLEOTIDE SEQUENCE [LARGE SCALE GENOMIC DNA]</scope>
    <source>
        <strain evidence="1">2</strain>
    </source>
</reference>
<name>A0A1A8XZH7_9RHOO</name>
<evidence type="ECO:0000313" key="2">
    <source>
        <dbReference type="Proteomes" id="UP000199600"/>
    </source>
</evidence>
<organism evidence="1 2">
    <name type="scientific">Candidatus Propionivibrio aalborgensis</name>
    <dbReference type="NCBI Taxonomy" id="1860101"/>
    <lineage>
        <taxon>Bacteria</taxon>
        <taxon>Pseudomonadati</taxon>
        <taxon>Pseudomonadota</taxon>
        <taxon>Betaproteobacteria</taxon>
        <taxon>Rhodocyclales</taxon>
        <taxon>Rhodocyclaceae</taxon>
        <taxon>Propionivibrio</taxon>
    </lineage>
</organism>
<protein>
    <submittedName>
        <fullName evidence="1">Uncharacterized protein</fullName>
    </submittedName>
</protein>
<gene>
    <name evidence="1" type="ORF">PROAA_380008</name>
</gene>
<dbReference type="Proteomes" id="UP000199600">
    <property type="component" value="Unassembled WGS sequence"/>
</dbReference>
<dbReference type="EMBL" id="FLQY01000312">
    <property type="protein sequence ID" value="SBT10126.1"/>
    <property type="molecule type" value="Genomic_DNA"/>
</dbReference>
<evidence type="ECO:0000313" key="1">
    <source>
        <dbReference type="EMBL" id="SBT10126.1"/>
    </source>
</evidence>
<accession>A0A1A8XZH7</accession>
<sequence>MPTKMILLDRRTSLKREWNAPIERTVLAKAAIRHVEDRERIQKEGRLLRESSVSLCLCGSNAF</sequence>
<dbReference type="AlphaFoldDB" id="A0A1A8XZH7"/>